<dbReference type="EMBL" id="BMXN01000064">
    <property type="protein sequence ID" value="GGW43200.1"/>
    <property type="molecule type" value="Genomic_DNA"/>
</dbReference>
<dbReference type="Proteomes" id="UP000623776">
    <property type="component" value="Unassembled WGS sequence"/>
</dbReference>
<accession>A0A8H9M1N1</accession>
<comment type="caution">
    <text evidence="2">The sequence shown here is derived from an EMBL/GenBank/DDBJ whole genome shotgun (WGS) entry which is preliminary data.</text>
</comment>
<dbReference type="AlphaFoldDB" id="A0A8H9M1N1"/>
<organism evidence="2 3">
    <name type="scientific">Vreelandella hamiltonii</name>
    <dbReference type="NCBI Taxonomy" id="502829"/>
    <lineage>
        <taxon>Bacteria</taxon>
        <taxon>Pseudomonadati</taxon>
        <taxon>Pseudomonadota</taxon>
        <taxon>Gammaproteobacteria</taxon>
        <taxon>Oceanospirillales</taxon>
        <taxon>Halomonadaceae</taxon>
        <taxon>Vreelandella</taxon>
    </lineage>
</organism>
<gene>
    <name evidence="2" type="ORF">GCM10007157_36130</name>
</gene>
<proteinExistence type="predicted"/>
<keyword evidence="3" id="KW-1185">Reference proteome</keyword>
<feature type="compositionally biased region" description="Polar residues" evidence="1">
    <location>
        <begin position="1"/>
        <end position="11"/>
    </location>
</feature>
<name>A0A8H9M1N1_9GAMM</name>
<reference evidence="3" key="1">
    <citation type="journal article" date="2019" name="Int. J. Syst. Evol. Microbiol.">
        <title>The Global Catalogue of Microorganisms (GCM) 10K type strain sequencing project: providing services to taxonomists for standard genome sequencing and annotation.</title>
        <authorList>
            <consortium name="The Broad Institute Genomics Platform"/>
            <consortium name="The Broad Institute Genome Sequencing Center for Infectious Disease"/>
            <person name="Wu L."/>
            <person name="Ma J."/>
        </authorList>
    </citation>
    <scope>NUCLEOTIDE SEQUENCE [LARGE SCALE GENOMIC DNA]</scope>
    <source>
        <strain evidence="3">KCTC 22154</strain>
    </source>
</reference>
<evidence type="ECO:0000256" key="1">
    <source>
        <dbReference type="SAM" id="MobiDB-lite"/>
    </source>
</evidence>
<sequence length="223" mass="25472">MISGSLRTNTPAGRKYANEESVRQAVEDGSLAIIGAWAELPPELDKKSNAAEFHKAQIEDQEGEEVDIPLGRHDGQTFKVPSLISSVYALCSNFTENLTKYFFFPKSQFPVLLRDALVDAEKANEDYFKKELLYYGRIKKFTRLSSRNVIRLENEKFDEFNVFTYPEHDERRHIDKTSIGKTLIVHGALKEHGNEPRIMVELWGQYGLFDAECGIHSLSQARI</sequence>
<evidence type="ECO:0000313" key="3">
    <source>
        <dbReference type="Proteomes" id="UP000623776"/>
    </source>
</evidence>
<feature type="region of interest" description="Disordered" evidence="1">
    <location>
        <begin position="1"/>
        <end position="21"/>
    </location>
</feature>
<dbReference type="RefSeq" id="WP_189464328.1">
    <property type="nucleotide sequence ID" value="NZ_BMXN01000064.1"/>
</dbReference>
<evidence type="ECO:0000313" key="2">
    <source>
        <dbReference type="EMBL" id="GGW43200.1"/>
    </source>
</evidence>
<protein>
    <submittedName>
        <fullName evidence="2">Uncharacterized protein</fullName>
    </submittedName>
</protein>